<evidence type="ECO:0000313" key="2">
    <source>
        <dbReference type="Proteomes" id="UP001175228"/>
    </source>
</evidence>
<dbReference type="Proteomes" id="UP001175228">
    <property type="component" value="Unassembled WGS sequence"/>
</dbReference>
<accession>A0AA39P4M9</accession>
<dbReference type="EMBL" id="JAUEPU010000109">
    <property type="protein sequence ID" value="KAK0477512.1"/>
    <property type="molecule type" value="Genomic_DNA"/>
</dbReference>
<proteinExistence type="predicted"/>
<evidence type="ECO:0000313" key="1">
    <source>
        <dbReference type="EMBL" id="KAK0477512.1"/>
    </source>
</evidence>
<gene>
    <name evidence="1" type="ORF">EDD18DRAFT_77093</name>
</gene>
<dbReference type="AlphaFoldDB" id="A0AA39P4M9"/>
<name>A0AA39P4M9_9AGAR</name>
<reference evidence="1" key="1">
    <citation type="submission" date="2023-06" db="EMBL/GenBank/DDBJ databases">
        <authorList>
            <consortium name="Lawrence Berkeley National Laboratory"/>
            <person name="Ahrendt S."/>
            <person name="Sahu N."/>
            <person name="Indic B."/>
            <person name="Wong-Bajracharya J."/>
            <person name="Merenyi Z."/>
            <person name="Ke H.-M."/>
            <person name="Monk M."/>
            <person name="Kocsube S."/>
            <person name="Drula E."/>
            <person name="Lipzen A."/>
            <person name="Balint B."/>
            <person name="Henrissat B."/>
            <person name="Andreopoulos B."/>
            <person name="Martin F.M."/>
            <person name="Harder C.B."/>
            <person name="Rigling D."/>
            <person name="Ford K.L."/>
            <person name="Foster G.D."/>
            <person name="Pangilinan J."/>
            <person name="Papanicolaou A."/>
            <person name="Barry K."/>
            <person name="LaButti K."/>
            <person name="Viragh M."/>
            <person name="Koriabine M."/>
            <person name="Yan M."/>
            <person name="Riley R."/>
            <person name="Champramary S."/>
            <person name="Plett K.L."/>
            <person name="Tsai I.J."/>
            <person name="Slot J."/>
            <person name="Sipos G."/>
            <person name="Plett J."/>
            <person name="Nagy L.G."/>
            <person name="Grigoriev I.V."/>
        </authorList>
    </citation>
    <scope>NUCLEOTIDE SEQUENCE</scope>
    <source>
        <strain evidence="1">HWK02</strain>
    </source>
</reference>
<protein>
    <submittedName>
        <fullName evidence="1">Uncharacterized protein</fullName>
    </submittedName>
</protein>
<keyword evidence="2" id="KW-1185">Reference proteome</keyword>
<comment type="caution">
    <text evidence="1">The sequence shown here is derived from an EMBL/GenBank/DDBJ whole genome shotgun (WGS) entry which is preliminary data.</text>
</comment>
<organism evidence="1 2">
    <name type="scientific">Armillaria luteobubalina</name>
    <dbReference type="NCBI Taxonomy" id="153913"/>
    <lineage>
        <taxon>Eukaryota</taxon>
        <taxon>Fungi</taxon>
        <taxon>Dikarya</taxon>
        <taxon>Basidiomycota</taxon>
        <taxon>Agaricomycotina</taxon>
        <taxon>Agaricomycetes</taxon>
        <taxon>Agaricomycetidae</taxon>
        <taxon>Agaricales</taxon>
        <taxon>Marasmiineae</taxon>
        <taxon>Physalacriaceae</taxon>
        <taxon>Armillaria</taxon>
    </lineage>
</organism>
<sequence length="166" mass="19525">MPPEEVHTDEEAYTDEEELPIYNVKRYKEVLEVKLSAWDGTSSAQSVTHVLNQRSFTGSVLLLSIALPVPLYRVCKHFVTENYDLLTSCAHLHRYTDKFTIDRHVTERESDEKRQEEFVKLVVLCLRQEGRSDDPRVIAIQEGRGRREALRKEEWKRSDFQNSLRF</sequence>